<feature type="compositionally biased region" description="Polar residues" evidence="1">
    <location>
        <begin position="78"/>
        <end position="88"/>
    </location>
</feature>
<evidence type="ECO:0000256" key="1">
    <source>
        <dbReference type="SAM" id="MobiDB-lite"/>
    </source>
</evidence>
<dbReference type="EMBL" id="JASZZX010000025">
    <property type="protein sequence ID" value="MDM3928709.1"/>
    <property type="molecule type" value="Genomic_DNA"/>
</dbReference>
<sequence length="98" mass="10648">MSSDVVLYNLPHIEGALAQLMSLNAQAEDHSHTVDRLYNNLDEVSAGNATNRGMEFSQHASQIRAQTADIVQSAHTAVRQSAEDQQGVDSHWAGLMGM</sequence>
<evidence type="ECO:0000313" key="3">
    <source>
        <dbReference type="Proteomes" id="UP001529272"/>
    </source>
</evidence>
<accession>A0ABT7P622</accession>
<reference evidence="3" key="2">
    <citation type="submission" date="2023-06" db="EMBL/GenBank/DDBJ databases">
        <title>Itaconate inhibition of nontuberculous mycobacteria.</title>
        <authorList>
            <person name="Spilker T."/>
        </authorList>
    </citation>
    <scope>NUCLEOTIDE SEQUENCE [LARGE SCALE GENOMIC DNA]</scope>
    <source>
        <strain evidence="3">FLAC1071</strain>
    </source>
</reference>
<reference evidence="2 3" key="1">
    <citation type="submission" date="2023-06" db="EMBL/GenBank/DDBJ databases">
        <title>Itaconate inhibition of nontuberculous mycobacteria.</title>
        <authorList>
            <person name="Breen P."/>
            <person name="Zimbric M."/>
            <person name="Caverly L."/>
        </authorList>
    </citation>
    <scope>NUCLEOTIDE SEQUENCE [LARGE SCALE GENOMIC DNA]</scope>
    <source>
        <strain evidence="2 3">FLAC1071</strain>
    </source>
</reference>
<feature type="region of interest" description="Disordered" evidence="1">
    <location>
        <begin position="78"/>
        <end position="98"/>
    </location>
</feature>
<evidence type="ECO:0008006" key="4">
    <source>
        <dbReference type="Google" id="ProtNLM"/>
    </source>
</evidence>
<protein>
    <recommendedName>
        <fullName evidence="4">WXG100 family type VII secretion target</fullName>
    </recommendedName>
</protein>
<organism evidence="2 3">
    <name type="scientific">Mycobacterium intracellulare subsp. chimaera</name>
    <dbReference type="NCBI Taxonomy" id="222805"/>
    <lineage>
        <taxon>Bacteria</taxon>
        <taxon>Bacillati</taxon>
        <taxon>Actinomycetota</taxon>
        <taxon>Actinomycetes</taxon>
        <taxon>Mycobacteriales</taxon>
        <taxon>Mycobacteriaceae</taxon>
        <taxon>Mycobacterium</taxon>
        <taxon>Mycobacterium avium complex (MAC)</taxon>
    </lineage>
</organism>
<comment type="caution">
    <text evidence="2">The sequence shown here is derived from an EMBL/GenBank/DDBJ whole genome shotgun (WGS) entry which is preliminary data.</text>
</comment>
<dbReference type="Proteomes" id="UP001529272">
    <property type="component" value="Unassembled WGS sequence"/>
</dbReference>
<name>A0ABT7P622_MYCIT</name>
<evidence type="ECO:0000313" key="2">
    <source>
        <dbReference type="EMBL" id="MDM3928709.1"/>
    </source>
</evidence>
<keyword evidence="3" id="KW-1185">Reference proteome</keyword>
<proteinExistence type="predicted"/>
<gene>
    <name evidence="2" type="ORF">QRB35_22110</name>
</gene>
<dbReference type="RefSeq" id="WP_069954171.1">
    <property type="nucleotide sequence ID" value="NZ_CP012886.2"/>
</dbReference>